<dbReference type="Proteomes" id="UP001530315">
    <property type="component" value="Unassembled WGS sequence"/>
</dbReference>
<evidence type="ECO:0000259" key="2">
    <source>
        <dbReference type="Pfam" id="PF08547"/>
    </source>
</evidence>
<protein>
    <recommendedName>
        <fullName evidence="2">NADH:ubiquinone oxidoreductase intermediate-associated protein 30 domain-containing protein</fullName>
    </recommendedName>
</protein>
<gene>
    <name evidence="3" type="ORF">ACHAW5_003079</name>
</gene>
<accession>A0ABD3MFG7</accession>
<feature type="domain" description="NADH:ubiquinone oxidoreductase intermediate-associated protein 30" evidence="2">
    <location>
        <begin position="1"/>
        <end position="142"/>
    </location>
</feature>
<dbReference type="AlphaFoldDB" id="A0ABD3MFG7"/>
<reference evidence="3 4" key="1">
    <citation type="submission" date="2024-10" db="EMBL/GenBank/DDBJ databases">
        <title>Updated reference genomes for cyclostephanoid diatoms.</title>
        <authorList>
            <person name="Roberts W.R."/>
            <person name="Alverson A.J."/>
        </authorList>
    </citation>
    <scope>NUCLEOTIDE SEQUENCE [LARGE SCALE GENOMIC DNA]</scope>
    <source>
        <strain evidence="3 4">AJA276-08</strain>
    </source>
</reference>
<sequence>MGGASSSTVDNNTGTWTGTVTDANNGGFVGIRSTPFKSGLSLDMSGCKGVELRLRRGGGQRFKFIVRDSTDFNGVCWTTEFDAKGTVIRIPFSKQIPTVFAKTVTGKYFDDKNVVGFQVTYSKFEYDGKLNQNFQLGDFALQLLELKSF</sequence>
<dbReference type="InterPro" id="IPR013857">
    <property type="entry name" value="NADH-UbQ_OxRdtase-assoc_prot30"/>
</dbReference>
<evidence type="ECO:0000313" key="4">
    <source>
        <dbReference type="Proteomes" id="UP001530315"/>
    </source>
</evidence>
<dbReference type="InterPro" id="IPR039131">
    <property type="entry name" value="NDUFAF1"/>
</dbReference>
<keyword evidence="4" id="KW-1185">Reference proteome</keyword>
<comment type="similarity">
    <text evidence="1">Belongs to the CIA30 family.</text>
</comment>
<dbReference type="EMBL" id="JALLAZ020001850">
    <property type="protein sequence ID" value="KAL3761531.1"/>
    <property type="molecule type" value="Genomic_DNA"/>
</dbReference>
<proteinExistence type="inferred from homology"/>
<evidence type="ECO:0000313" key="3">
    <source>
        <dbReference type="EMBL" id="KAL3761531.1"/>
    </source>
</evidence>
<dbReference type="PANTHER" id="PTHR13194">
    <property type="entry name" value="COMPLEX I INTERMEDIATE-ASSOCIATED PROTEIN 30"/>
    <property type="match status" value="1"/>
</dbReference>
<evidence type="ECO:0000256" key="1">
    <source>
        <dbReference type="ARBA" id="ARBA00007884"/>
    </source>
</evidence>
<organism evidence="3 4">
    <name type="scientific">Stephanodiscus triporus</name>
    <dbReference type="NCBI Taxonomy" id="2934178"/>
    <lineage>
        <taxon>Eukaryota</taxon>
        <taxon>Sar</taxon>
        <taxon>Stramenopiles</taxon>
        <taxon>Ochrophyta</taxon>
        <taxon>Bacillariophyta</taxon>
        <taxon>Coscinodiscophyceae</taxon>
        <taxon>Thalassiosirophycidae</taxon>
        <taxon>Stephanodiscales</taxon>
        <taxon>Stephanodiscaceae</taxon>
        <taxon>Stephanodiscus</taxon>
    </lineage>
</organism>
<dbReference type="InterPro" id="IPR008979">
    <property type="entry name" value="Galactose-bd-like_sf"/>
</dbReference>
<name>A0ABD3MFG7_9STRA</name>
<dbReference type="Pfam" id="PF08547">
    <property type="entry name" value="CIA30"/>
    <property type="match status" value="1"/>
</dbReference>
<dbReference type="PANTHER" id="PTHR13194:SF19">
    <property type="entry name" value="NAD(P)-BINDING ROSSMANN-FOLD SUPERFAMILY PROTEIN"/>
    <property type="match status" value="1"/>
</dbReference>
<comment type="caution">
    <text evidence="3">The sequence shown here is derived from an EMBL/GenBank/DDBJ whole genome shotgun (WGS) entry which is preliminary data.</text>
</comment>
<dbReference type="SUPFAM" id="SSF49785">
    <property type="entry name" value="Galactose-binding domain-like"/>
    <property type="match status" value="1"/>
</dbReference>